<reference evidence="3 4" key="1">
    <citation type="journal article" date="2007" name="Nature">
        <title>Evolution of genes and genomes on the Drosophila phylogeny.</title>
        <authorList>
            <consortium name="Drosophila 12 Genomes Consortium"/>
            <person name="Clark A.G."/>
            <person name="Eisen M.B."/>
            <person name="Smith D.R."/>
            <person name="Bergman C.M."/>
            <person name="Oliver B."/>
            <person name="Markow T.A."/>
            <person name="Kaufman T.C."/>
            <person name="Kellis M."/>
            <person name="Gelbart W."/>
            <person name="Iyer V.N."/>
            <person name="Pollard D.A."/>
            <person name="Sackton T.B."/>
            <person name="Larracuente A.M."/>
            <person name="Singh N.D."/>
            <person name="Abad J.P."/>
            <person name="Abt D.N."/>
            <person name="Adryan B."/>
            <person name="Aguade M."/>
            <person name="Akashi H."/>
            <person name="Anderson W.W."/>
            <person name="Aquadro C.F."/>
            <person name="Ardell D.H."/>
            <person name="Arguello R."/>
            <person name="Artieri C.G."/>
            <person name="Barbash D.A."/>
            <person name="Barker D."/>
            <person name="Barsanti P."/>
            <person name="Batterham P."/>
            <person name="Batzoglou S."/>
            <person name="Begun D."/>
            <person name="Bhutkar A."/>
            <person name="Blanco E."/>
            <person name="Bosak S.A."/>
            <person name="Bradley R.K."/>
            <person name="Brand A.D."/>
            <person name="Brent M.R."/>
            <person name="Brooks A.N."/>
            <person name="Brown R.H."/>
            <person name="Butlin R.K."/>
            <person name="Caggese C."/>
            <person name="Calvi B.R."/>
            <person name="Bernardo de Carvalho A."/>
            <person name="Caspi A."/>
            <person name="Castrezana S."/>
            <person name="Celniker S.E."/>
            <person name="Chang J.L."/>
            <person name="Chapple C."/>
            <person name="Chatterji S."/>
            <person name="Chinwalla A."/>
            <person name="Civetta A."/>
            <person name="Clifton S.W."/>
            <person name="Comeron J.M."/>
            <person name="Costello J.C."/>
            <person name="Coyne J.A."/>
            <person name="Daub J."/>
            <person name="David R.G."/>
            <person name="Delcher A.L."/>
            <person name="Delehaunty K."/>
            <person name="Do C.B."/>
            <person name="Ebling H."/>
            <person name="Edwards K."/>
            <person name="Eickbush T."/>
            <person name="Evans J.D."/>
            <person name="Filipski A."/>
            <person name="Findeiss S."/>
            <person name="Freyhult E."/>
            <person name="Fulton L."/>
            <person name="Fulton R."/>
            <person name="Garcia A.C."/>
            <person name="Gardiner A."/>
            <person name="Garfield D.A."/>
            <person name="Garvin B.E."/>
            <person name="Gibson G."/>
            <person name="Gilbert D."/>
            <person name="Gnerre S."/>
            <person name="Godfrey J."/>
            <person name="Good R."/>
            <person name="Gotea V."/>
            <person name="Gravely B."/>
            <person name="Greenberg A.J."/>
            <person name="Griffiths-Jones S."/>
            <person name="Gross S."/>
            <person name="Guigo R."/>
            <person name="Gustafson E.A."/>
            <person name="Haerty W."/>
            <person name="Hahn M.W."/>
            <person name="Halligan D.L."/>
            <person name="Halpern A.L."/>
            <person name="Halter G.M."/>
            <person name="Han M.V."/>
            <person name="Heger A."/>
            <person name="Hillier L."/>
            <person name="Hinrichs A.S."/>
            <person name="Holmes I."/>
            <person name="Hoskins R.A."/>
            <person name="Hubisz M.J."/>
            <person name="Hultmark D."/>
            <person name="Huntley M.A."/>
            <person name="Jaffe D.B."/>
            <person name="Jagadeeshan S."/>
            <person name="Jeck W.R."/>
            <person name="Johnson J."/>
            <person name="Jones C.D."/>
            <person name="Jordan W.C."/>
            <person name="Karpen G.H."/>
            <person name="Kataoka E."/>
            <person name="Keightley P.D."/>
            <person name="Kheradpour P."/>
            <person name="Kirkness E.F."/>
            <person name="Koerich L.B."/>
            <person name="Kristiansen K."/>
            <person name="Kudrna D."/>
            <person name="Kulathinal R.J."/>
            <person name="Kumar S."/>
            <person name="Kwok R."/>
            <person name="Lander E."/>
            <person name="Langley C.H."/>
            <person name="Lapoint R."/>
            <person name="Lazzaro B.P."/>
            <person name="Lee S.J."/>
            <person name="Levesque L."/>
            <person name="Li R."/>
            <person name="Lin C.F."/>
            <person name="Lin M.F."/>
            <person name="Lindblad-Toh K."/>
            <person name="Llopart A."/>
            <person name="Long M."/>
            <person name="Low L."/>
            <person name="Lozovsky E."/>
            <person name="Lu J."/>
            <person name="Luo M."/>
            <person name="Machado C.A."/>
            <person name="Makalowski W."/>
            <person name="Marzo M."/>
            <person name="Matsuda M."/>
            <person name="Matzkin L."/>
            <person name="McAllister B."/>
            <person name="McBride C.S."/>
            <person name="McKernan B."/>
            <person name="McKernan K."/>
            <person name="Mendez-Lago M."/>
            <person name="Minx P."/>
            <person name="Mollenhauer M.U."/>
            <person name="Montooth K."/>
            <person name="Mount S.M."/>
            <person name="Mu X."/>
            <person name="Myers E."/>
            <person name="Negre B."/>
            <person name="Newfeld S."/>
            <person name="Nielsen R."/>
            <person name="Noor M.A."/>
            <person name="O'Grady P."/>
            <person name="Pachter L."/>
            <person name="Papaceit M."/>
            <person name="Parisi M.J."/>
            <person name="Parisi M."/>
            <person name="Parts L."/>
            <person name="Pedersen J.S."/>
            <person name="Pesole G."/>
            <person name="Phillippy A.M."/>
            <person name="Ponting C.P."/>
            <person name="Pop M."/>
            <person name="Porcelli D."/>
            <person name="Powell J.R."/>
            <person name="Prohaska S."/>
            <person name="Pruitt K."/>
            <person name="Puig M."/>
            <person name="Quesneville H."/>
            <person name="Ram K.R."/>
            <person name="Rand D."/>
            <person name="Rasmussen M.D."/>
            <person name="Reed L.K."/>
            <person name="Reenan R."/>
            <person name="Reily A."/>
            <person name="Remington K.A."/>
            <person name="Rieger T.T."/>
            <person name="Ritchie M.G."/>
            <person name="Robin C."/>
            <person name="Rogers Y.H."/>
            <person name="Rohde C."/>
            <person name="Rozas J."/>
            <person name="Rubenfield M.J."/>
            <person name="Ruiz A."/>
            <person name="Russo S."/>
            <person name="Salzberg S.L."/>
            <person name="Sanchez-Gracia A."/>
            <person name="Saranga D.J."/>
            <person name="Sato H."/>
            <person name="Schaeffer S.W."/>
            <person name="Schatz M.C."/>
            <person name="Schlenke T."/>
            <person name="Schwartz R."/>
            <person name="Segarra C."/>
            <person name="Singh R.S."/>
            <person name="Sirot L."/>
            <person name="Sirota M."/>
            <person name="Sisneros N.B."/>
            <person name="Smith C.D."/>
            <person name="Smith T.F."/>
            <person name="Spieth J."/>
            <person name="Stage D.E."/>
            <person name="Stark A."/>
            <person name="Stephan W."/>
            <person name="Strausberg R.L."/>
            <person name="Strempel S."/>
            <person name="Sturgill D."/>
            <person name="Sutton G."/>
            <person name="Sutton G.G."/>
            <person name="Tao W."/>
            <person name="Teichmann S."/>
            <person name="Tobari Y.N."/>
            <person name="Tomimura Y."/>
            <person name="Tsolas J.M."/>
            <person name="Valente V.L."/>
            <person name="Venter E."/>
            <person name="Venter J.C."/>
            <person name="Vicario S."/>
            <person name="Vieira F.G."/>
            <person name="Vilella A.J."/>
            <person name="Villasante A."/>
            <person name="Walenz B."/>
            <person name="Wang J."/>
            <person name="Wasserman M."/>
            <person name="Watts T."/>
            <person name="Wilson D."/>
            <person name="Wilson R.K."/>
            <person name="Wing R.A."/>
            <person name="Wolfner M.F."/>
            <person name="Wong A."/>
            <person name="Wong G.K."/>
            <person name="Wu C.I."/>
            <person name="Wu G."/>
            <person name="Yamamoto D."/>
            <person name="Yang H.P."/>
            <person name="Yang S.P."/>
            <person name="Yorke J.A."/>
            <person name="Yoshida K."/>
            <person name="Zdobnov E."/>
            <person name="Zhang P."/>
            <person name="Zhang Y."/>
            <person name="Zimin A.V."/>
            <person name="Baldwin J."/>
            <person name="Abdouelleil A."/>
            <person name="Abdulkadir J."/>
            <person name="Abebe A."/>
            <person name="Abera B."/>
            <person name="Abreu J."/>
            <person name="Acer S.C."/>
            <person name="Aftuck L."/>
            <person name="Alexander A."/>
            <person name="An P."/>
            <person name="Anderson E."/>
            <person name="Anderson S."/>
            <person name="Arachi H."/>
            <person name="Azer M."/>
            <person name="Bachantsang P."/>
            <person name="Barry A."/>
            <person name="Bayul T."/>
            <person name="Berlin A."/>
            <person name="Bessette D."/>
            <person name="Bloom T."/>
            <person name="Blye J."/>
            <person name="Boguslavskiy L."/>
            <person name="Bonnet C."/>
            <person name="Boukhgalter B."/>
            <person name="Bourzgui I."/>
            <person name="Brown A."/>
            <person name="Cahill P."/>
            <person name="Channer S."/>
            <person name="Cheshatsang Y."/>
            <person name="Chuda L."/>
            <person name="Citroen M."/>
            <person name="Collymore A."/>
            <person name="Cooke P."/>
            <person name="Costello M."/>
            <person name="D'Aco K."/>
            <person name="Daza R."/>
            <person name="De Haan G."/>
            <person name="DeGray S."/>
            <person name="DeMaso C."/>
            <person name="Dhargay N."/>
            <person name="Dooley K."/>
            <person name="Dooley E."/>
            <person name="Doricent M."/>
            <person name="Dorje P."/>
            <person name="Dorjee K."/>
            <person name="Dupes A."/>
            <person name="Elong R."/>
            <person name="Falk J."/>
            <person name="Farina A."/>
            <person name="Faro S."/>
            <person name="Ferguson D."/>
            <person name="Fisher S."/>
            <person name="Foley C.D."/>
            <person name="Franke A."/>
            <person name="Friedrich D."/>
            <person name="Gadbois L."/>
            <person name="Gearin G."/>
            <person name="Gearin C.R."/>
            <person name="Giannoukos G."/>
            <person name="Goode T."/>
            <person name="Graham J."/>
            <person name="Grandbois E."/>
            <person name="Grewal S."/>
            <person name="Gyaltsen K."/>
            <person name="Hafez N."/>
            <person name="Hagos B."/>
            <person name="Hall J."/>
            <person name="Henson C."/>
            <person name="Hollinger A."/>
            <person name="Honan T."/>
            <person name="Huard M.D."/>
            <person name="Hughes L."/>
            <person name="Hurhula B."/>
            <person name="Husby M.E."/>
            <person name="Kamat A."/>
            <person name="Kanga B."/>
            <person name="Kashin S."/>
            <person name="Khazanovich D."/>
            <person name="Kisner P."/>
            <person name="Lance K."/>
            <person name="Lara M."/>
            <person name="Lee W."/>
            <person name="Lennon N."/>
            <person name="Letendre F."/>
            <person name="LeVine R."/>
            <person name="Lipovsky A."/>
            <person name="Liu X."/>
            <person name="Liu J."/>
            <person name="Liu S."/>
            <person name="Lokyitsang T."/>
            <person name="Lokyitsang Y."/>
            <person name="Lubonja R."/>
            <person name="Lui A."/>
            <person name="MacDonald P."/>
            <person name="Magnisalis V."/>
            <person name="Maru K."/>
            <person name="Matthews C."/>
            <person name="McCusker W."/>
            <person name="McDonough S."/>
            <person name="Mehta T."/>
            <person name="Meldrim J."/>
            <person name="Meneus L."/>
            <person name="Mihai O."/>
            <person name="Mihalev A."/>
            <person name="Mihova T."/>
            <person name="Mittelman R."/>
            <person name="Mlenga V."/>
            <person name="Montmayeur A."/>
            <person name="Mulrain L."/>
            <person name="Navidi A."/>
            <person name="Naylor J."/>
            <person name="Negash T."/>
            <person name="Nguyen T."/>
            <person name="Nguyen N."/>
            <person name="Nicol R."/>
            <person name="Norbu C."/>
            <person name="Norbu N."/>
            <person name="Novod N."/>
            <person name="O'Neill B."/>
            <person name="Osman S."/>
            <person name="Markiewicz E."/>
            <person name="Oyono O.L."/>
            <person name="Patti C."/>
            <person name="Phunkhang P."/>
            <person name="Pierre F."/>
            <person name="Priest M."/>
            <person name="Raghuraman S."/>
            <person name="Rege F."/>
            <person name="Reyes R."/>
            <person name="Rise C."/>
            <person name="Rogov P."/>
            <person name="Ross K."/>
            <person name="Ryan E."/>
            <person name="Settipalli S."/>
            <person name="Shea T."/>
            <person name="Sherpa N."/>
            <person name="Shi L."/>
            <person name="Shih D."/>
            <person name="Sparrow T."/>
            <person name="Spaulding J."/>
            <person name="Stalker J."/>
            <person name="Stange-Thomann N."/>
            <person name="Stavropoulos S."/>
            <person name="Stone C."/>
            <person name="Strader C."/>
            <person name="Tesfaye S."/>
            <person name="Thomson T."/>
            <person name="Thoulutsang Y."/>
            <person name="Thoulutsang D."/>
            <person name="Topham K."/>
            <person name="Topping I."/>
            <person name="Tsamla T."/>
            <person name="Vassiliev H."/>
            <person name="Vo A."/>
            <person name="Wangchuk T."/>
            <person name="Wangdi T."/>
            <person name="Weiand M."/>
            <person name="Wilkinson J."/>
            <person name="Wilson A."/>
            <person name="Yadav S."/>
            <person name="Young G."/>
            <person name="Yu Q."/>
            <person name="Zembek L."/>
            <person name="Zhong D."/>
            <person name="Zimmer A."/>
            <person name="Zwirko Z."/>
            <person name="Jaffe D.B."/>
            <person name="Alvarez P."/>
            <person name="Brockman W."/>
            <person name="Butler J."/>
            <person name="Chin C."/>
            <person name="Gnerre S."/>
            <person name="Grabherr M."/>
            <person name="Kleber M."/>
            <person name="Mauceli E."/>
            <person name="MacCallum I."/>
        </authorList>
    </citation>
    <scope>NUCLEOTIDE SEQUENCE [LARGE SCALE GENOMIC DNA]</scope>
    <source>
        <strain evidence="4">Tai18E2 / Tucson 14021-0261.01</strain>
    </source>
</reference>
<feature type="signal peptide" evidence="2">
    <location>
        <begin position="1"/>
        <end position="20"/>
    </location>
</feature>
<protein>
    <submittedName>
        <fullName evidence="3">Uncharacterized protein, isoform B</fullName>
    </submittedName>
</protein>
<dbReference type="EMBL" id="CM000157">
    <property type="protein sequence ID" value="KRJ97129.1"/>
    <property type="molecule type" value="Genomic_DNA"/>
</dbReference>
<name>A0A0R1DQC2_DROYA</name>
<feature type="chain" id="PRO_5006402746" evidence="2">
    <location>
        <begin position="21"/>
        <end position="113"/>
    </location>
</feature>
<keyword evidence="4" id="KW-1185">Reference proteome</keyword>
<dbReference type="OrthoDB" id="7872932at2759"/>
<feature type="compositionally biased region" description="Acidic residues" evidence="1">
    <location>
        <begin position="84"/>
        <end position="102"/>
    </location>
</feature>
<dbReference type="Proteomes" id="UP000002282">
    <property type="component" value="Chromosome 2L"/>
</dbReference>
<evidence type="ECO:0000313" key="3">
    <source>
        <dbReference type="EMBL" id="KRJ97129.1"/>
    </source>
</evidence>
<feature type="region of interest" description="Disordered" evidence="1">
    <location>
        <begin position="29"/>
        <end position="113"/>
    </location>
</feature>
<dbReference type="KEGG" id="dya:Dyak_GE27663"/>
<accession>A0A0R1DQC2</accession>
<evidence type="ECO:0000256" key="2">
    <source>
        <dbReference type="SAM" id="SignalP"/>
    </source>
</evidence>
<proteinExistence type="predicted"/>
<keyword evidence="2" id="KW-0732">Signal</keyword>
<evidence type="ECO:0000256" key="1">
    <source>
        <dbReference type="SAM" id="MobiDB-lite"/>
    </source>
</evidence>
<reference evidence="3 4" key="2">
    <citation type="journal article" date="2007" name="PLoS Biol.">
        <title>Principles of genome evolution in the Drosophila melanogaster species group.</title>
        <authorList>
            <person name="Ranz J.M."/>
            <person name="Maurin D."/>
            <person name="Chan Y.S."/>
            <person name="von Grotthuss M."/>
            <person name="Hillier L.W."/>
            <person name="Roote J."/>
            <person name="Ashburner M."/>
            <person name="Bergman C.M."/>
        </authorList>
    </citation>
    <scope>NUCLEOTIDE SEQUENCE [LARGE SCALE GENOMIC DNA]</scope>
    <source>
        <strain evidence="4">Tai18E2 / Tucson 14021-0261.01</strain>
    </source>
</reference>
<organism evidence="3 4">
    <name type="scientific">Drosophila yakuba</name>
    <name type="common">Fruit fly</name>
    <dbReference type="NCBI Taxonomy" id="7245"/>
    <lineage>
        <taxon>Eukaryota</taxon>
        <taxon>Metazoa</taxon>
        <taxon>Ecdysozoa</taxon>
        <taxon>Arthropoda</taxon>
        <taxon>Hexapoda</taxon>
        <taxon>Insecta</taxon>
        <taxon>Pterygota</taxon>
        <taxon>Neoptera</taxon>
        <taxon>Endopterygota</taxon>
        <taxon>Diptera</taxon>
        <taxon>Brachycera</taxon>
        <taxon>Muscomorpha</taxon>
        <taxon>Ephydroidea</taxon>
        <taxon>Drosophilidae</taxon>
        <taxon>Drosophila</taxon>
        <taxon>Sophophora</taxon>
    </lineage>
</organism>
<gene>
    <name evidence="3" type="primary">Dyak\GE27663</name>
    <name evidence="3" type="synonym">GE27663</name>
    <name evidence="3" type="ORF">Dyak_GE27663</name>
</gene>
<feature type="compositionally biased region" description="Low complexity" evidence="1">
    <location>
        <begin position="59"/>
        <end position="83"/>
    </location>
</feature>
<feature type="compositionally biased region" description="Low complexity" evidence="1">
    <location>
        <begin position="103"/>
        <end position="113"/>
    </location>
</feature>
<dbReference type="AlphaFoldDB" id="A0A0R1DQC2"/>
<sequence>MFRAQRVCLYFVAFLVLAAARPKISPQISQNQIGLRVIDPSTEERVPSKSSLATDSSSEELPTVTSSSEETSEAAESSSQETAESSEDSSEDESSESSDESAEGSYYYDYYSY</sequence>
<evidence type="ECO:0000313" key="4">
    <source>
        <dbReference type="Proteomes" id="UP000002282"/>
    </source>
</evidence>